<gene>
    <name evidence="2" type="ORF">GZH52_13375</name>
</gene>
<accession>A0A6B2KUT6</accession>
<keyword evidence="3" id="KW-1185">Reference proteome</keyword>
<organism evidence="2 3">
    <name type="scientific">Crenobacter caeni</name>
    <dbReference type="NCBI Taxonomy" id="2705474"/>
    <lineage>
        <taxon>Bacteria</taxon>
        <taxon>Pseudomonadati</taxon>
        <taxon>Pseudomonadota</taxon>
        <taxon>Betaproteobacteria</taxon>
        <taxon>Neisseriales</taxon>
        <taxon>Neisseriaceae</taxon>
        <taxon>Crenobacter</taxon>
    </lineage>
</organism>
<proteinExistence type="predicted"/>
<reference evidence="2 3" key="1">
    <citation type="submission" date="2020-02" db="EMBL/GenBank/DDBJ databases">
        <authorList>
            <person name="Yang Z."/>
        </authorList>
    </citation>
    <scope>NUCLEOTIDE SEQUENCE [LARGE SCALE GENOMIC DNA]</scope>
    <source>
        <strain evidence="2 3">HX-7-9</strain>
    </source>
</reference>
<protein>
    <submittedName>
        <fullName evidence="2">Uncharacterized protein</fullName>
    </submittedName>
</protein>
<feature type="signal peptide" evidence="1">
    <location>
        <begin position="1"/>
        <end position="22"/>
    </location>
</feature>
<evidence type="ECO:0000313" key="3">
    <source>
        <dbReference type="Proteomes" id="UP000482578"/>
    </source>
</evidence>
<keyword evidence="1" id="KW-0732">Signal</keyword>
<comment type="caution">
    <text evidence="2">The sequence shown here is derived from an EMBL/GenBank/DDBJ whole genome shotgun (WGS) entry which is preliminary data.</text>
</comment>
<evidence type="ECO:0000256" key="1">
    <source>
        <dbReference type="SAM" id="SignalP"/>
    </source>
</evidence>
<dbReference type="InterPro" id="IPR029045">
    <property type="entry name" value="ClpP/crotonase-like_dom_sf"/>
</dbReference>
<dbReference type="AlphaFoldDB" id="A0A6B2KUT6"/>
<name>A0A6B2KUT6_9NEIS</name>
<dbReference type="Proteomes" id="UP000482578">
    <property type="component" value="Unassembled WGS sequence"/>
</dbReference>
<evidence type="ECO:0000313" key="2">
    <source>
        <dbReference type="EMBL" id="NDV13769.1"/>
    </source>
</evidence>
<dbReference type="EMBL" id="JAAGAA010000012">
    <property type="protein sequence ID" value="NDV13769.1"/>
    <property type="molecule type" value="Genomic_DNA"/>
</dbReference>
<feature type="chain" id="PRO_5025686407" evidence="1">
    <location>
        <begin position="23"/>
        <end position="266"/>
    </location>
</feature>
<dbReference type="SUPFAM" id="SSF52096">
    <property type="entry name" value="ClpP/crotonase"/>
    <property type="match status" value="1"/>
</dbReference>
<sequence>MQLAACALIVLSAAGWTSTAKATGDKLPEIERARAEPAQVRVQGDTVYYTGNFSKASSAAFDAAVAGIARGQITRLVISSGGGDTVAGRHVGRWVRDMGLVVEVDVICFSSCADYIFPAGRARVIRTDAFVGWHGNERTFHVQAARKGISLAEQLAQYVPKDASPEQRTAFFRDFEETTKVTMKDEADFYSQLGLNDAFAVCAVGDVLEKRPGYAKQIGWGFAIPDMARFGMTNTVYLGDGSYEDSARFQKYLVRISADECQAMLK</sequence>